<evidence type="ECO:0000256" key="2">
    <source>
        <dbReference type="ARBA" id="ARBA00022525"/>
    </source>
</evidence>
<reference evidence="4 5" key="1">
    <citation type="submission" date="2022-12" db="EMBL/GenBank/DDBJ databases">
        <title>Chromosome-level genome of Tegillarca granosa.</title>
        <authorList>
            <person name="Kim J."/>
        </authorList>
    </citation>
    <scope>NUCLEOTIDE SEQUENCE [LARGE SCALE GENOMIC DNA]</scope>
    <source>
        <strain evidence="4">Teg-2019</strain>
        <tissue evidence="4">Adductor muscle</tissue>
    </source>
</reference>
<evidence type="ECO:0000256" key="1">
    <source>
        <dbReference type="ARBA" id="ARBA00004613"/>
    </source>
</evidence>
<name>A0ABQ9FUA0_TEGGR</name>
<dbReference type="InterPro" id="IPR050392">
    <property type="entry name" value="Collagen/C1q_domain"/>
</dbReference>
<keyword evidence="2" id="KW-0964">Secreted</keyword>
<protein>
    <recommendedName>
        <fullName evidence="3">C1q domain-containing protein</fullName>
    </recommendedName>
</protein>
<feature type="domain" description="C1q" evidence="3">
    <location>
        <begin position="1"/>
        <end position="128"/>
    </location>
</feature>
<dbReference type="InterPro" id="IPR001073">
    <property type="entry name" value="C1q_dom"/>
</dbReference>
<dbReference type="InterPro" id="IPR008983">
    <property type="entry name" value="Tumour_necrosis_fac-like_dom"/>
</dbReference>
<dbReference type="Proteomes" id="UP001217089">
    <property type="component" value="Unassembled WGS sequence"/>
</dbReference>
<evidence type="ECO:0000259" key="3">
    <source>
        <dbReference type="PROSITE" id="PS50871"/>
    </source>
</evidence>
<dbReference type="EMBL" id="JARBDR010000141">
    <property type="protein sequence ID" value="KAJ8320828.1"/>
    <property type="molecule type" value="Genomic_DNA"/>
</dbReference>
<dbReference type="PANTHER" id="PTHR15427">
    <property type="entry name" value="EMILIN ELASTIN MICROFIBRIL INTERFACE-LOCATED PROTEIN ELASTIN MICROFIBRIL INTERFACER"/>
    <property type="match status" value="1"/>
</dbReference>
<evidence type="ECO:0000313" key="4">
    <source>
        <dbReference type="EMBL" id="KAJ8320828.1"/>
    </source>
</evidence>
<keyword evidence="5" id="KW-1185">Reference proteome</keyword>
<organism evidence="4 5">
    <name type="scientific">Tegillarca granosa</name>
    <name type="common">Malaysian cockle</name>
    <name type="synonym">Anadara granosa</name>
    <dbReference type="NCBI Taxonomy" id="220873"/>
    <lineage>
        <taxon>Eukaryota</taxon>
        <taxon>Metazoa</taxon>
        <taxon>Spiralia</taxon>
        <taxon>Lophotrochozoa</taxon>
        <taxon>Mollusca</taxon>
        <taxon>Bivalvia</taxon>
        <taxon>Autobranchia</taxon>
        <taxon>Pteriomorphia</taxon>
        <taxon>Arcoida</taxon>
        <taxon>Arcoidea</taxon>
        <taxon>Arcidae</taxon>
        <taxon>Tegillarca</taxon>
    </lineage>
</organism>
<dbReference type="PRINTS" id="PR00007">
    <property type="entry name" value="COMPLEMNTC1Q"/>
</dbReference>
<dbReference type="Pfam" id="PF00386">
    <property type="entry name" value="C1q"/>
    <property type="match status" value="1"/>
</dbReference>
<comment type="caution">
    <text evidence="4">The sequence shown here is derived from an EMBL/GenBank/DDBJ whole genome shotgun (WGS) entry which is preliminary data.</text>
</comment>
<proteinExistence type="predicted"/>
<dbReference type="SUPFAM" id="SSF49842">
    <property type="entry name" value="TNF-like"/>
    <property type="match status" value="1"/>
</dbReference>
<gene>
    <name evidence="4" type="ORF">KUTeg_002415</name>
</gene>
<dbReference type="PANTHER" id="PTHR15427:SF33">
    <property type="entry name" value="COLLAGEN IV NC1 DOMAIN-CONTAINING PROTEIN"/>
    <property type="match status" value="1"/>
</dbReference>
<dbReference type="Gene3D" id="2.60.120.40">
    <property type="match status" value="1"/>
</dbReference>
<dbReference type="SMART" id="SM00110">
    <property type="entry name" value="C1Q"/>
    <property type="match status" value="1"/>
</dbReference>
<sequence>MLTYSHNERVVFNRLFSNVGGGYDSLTGLFRCPQSGVYVFEINSLSHQDKTVWLQLYKNYNYVISTYGHSASDYGSAGNSVVLKLAKNDEVYVKAVDPKNGAATSIYGASDEVYSTFSGYLLSPVFEEYPVVG</sequence>
<accession>A0ABQ9FUA0</accession>
<evidence type="ECO:0000313" key="5">
    <source>
        <dbReference type="Proteomes" id="UP001217089"/>
    </source>
</evidence>
<comment type="subcellular location">
    <subcellularLocation>
        <location evidence="1">Secreted</location>
    </subcellularLocation>
</comment>
<dbReference type="PROSITE" id="PS50871">
    <property type="entry name" value="C1Q"/>
    <property type="match status" value="1"/>
</dbReference>